<dbReference type="FunFam" id="3.30.160.60:FF:000481">
    <property type="entry name" value="zinc finger protein 236"/>
    <property type="match status" value="1"/>
</dbReference>
<dbReference type="FunFam" id="3.30.160.60:FF:000226">
    <property type="entry name" value="Zinc finger protein 236 variant"/>
    <property type="match status" value="2"/>
</dbReference>
<keyword evidence="11" id="KW-0539">Nucleus</keyword>
<protein>
    <recommendedName>
        <fullName evidence="14">C2H2-type domain-containing protein</fullName>
    </recommendedName>
</protein>
<dbReference type="FunFam" id="3.30.160.60:FF:001083">
    <property type="entry name" value="Zinc finger protein 236"/>
    <property type="match status" value="1"/>
</dbReference>
<reference evidence="15 16" key="1">
    <citation type="journal article" date="2018" name="Nat. Ecol. Evol.">
        <title>Shark genomes provide insights into elasmobranch evolution and the origin of vertebrates.</title>
        <authorList>
            <person name="Hara Y"/>
            <person name="Yamaguchi K"/>
            <person name="Onimaru K"/>
            <person name="Kadota M"/>
            <person name="Koyanagi M"/>
            <person name="Keeley SD"/>
            <person name="Tatsumi K"/>
            <person name="Tanaka K"/>
            <person name="Motone F"/>
            <person name="Kageyama Y"/>
            <person name="Nozu R"/>
            <person name="Adachi N"/>
            <person name="Nishimura O"/>
            <person name="Nakagawa R"/>
            <person name="Tanegashima C"/>
            <person name="Kiyatake I"/>
            <person name="Matsumoto R"/>
            <person name="Murakumo K"/>
            <person name="Nishida K"/>
            <person name="Terakita A"/>
            <person name="Kuratani S"/>
            <person name="Sato K"/>
            <person name="Hyodo S Kuraku.S."/>
        </authorList>
    </citation>
    <scope>NUCLEOTIDE SEQUENCE [LARGE SCALE GENOMIC DNA]</scope>
</reference>
<keyword evidence="7" id="KW-0862">Zinc</keyword>
<dbReference type="FunFam" id="3.30.160.60:FF:002262">
    <property type="entry name" value="Zinc finger protein 236"/>
    <property type="match status" value="1"/>
</dbReference>
<dbReference type="OrthoDB" id="6077919at2759"/>
<evidence type="ECO:0000256" key="2">
    <source>
        <dbReference type="ARBA" id="ARBA00004123"/>
    </source>
</evidence>
<feature type="domain" description="C2H2-type" evidence="14">
    <location>
        <begin position="1821"/>
        <end position="1844"/>
    </location>
</feature>
<feature type="domain" description="C2H2-type" evidence="14">
    <location>
        <begin position="1793"/>
        <end position="1820"/>
    </location>
</feature>
<feature type="domain" description="C2H2-type" evidence="14">
    <location>
        <begin position="563"/>
        <end position="585"/>
    </location>
</feature>
<dbReference type="FunFam" id="3.30.160.60:FF:000573">
    <property type="entry name" value="Putative zinc finger protein 236"/>
    <property type="match status" value="2"/>
</dbReference>
<feature type="region of interest" description="Disordered" evidence="13">
    <location>
        <begin position="1254"/>
        <end position="1279"/>
    </location>
</feature>
<dbReference type="OMA" id="HEINDKP"/>
<feature type="compositionally biased region" description="Basic and acidic residues" evidence="13">
    <location>
        <begin position="446"/>
        <end position="456"/>
    </location>
</feature>
<feature type="domain" description="C2H2-type" evidence="14">
    <location>
        <begin position="535"/>
        <end position="562"/>
    </location>
</feature>
<feature type="domain" description="C2H2-type" evidence="14">
    <location>
        <begin position="685"/>
        <end position="712"/>
    </location>
</feature>
<dbReference type="InterPro" id="IPR036236">
    <property type="entry name" value="Znf_C2H2_sf"/>
</dbReference>
<feature type="domain" description="C2H2-type" evidence="14">
    <location>
        <begin position="98"/>
        <end position="125"/>
    </location>
</feature>
<dbReference type="EMBL" id="BEZZ01000038">
    <property type="protein sequence ID" value="GCC23771.1"/>
    <property type="molecule type" value="Genomic_DNA"/>
</dbReference>
<feature type="domain" description="C2H2-type" evidence="14">
    <location>
        <begin position="1210"/>
        <end position="1237"/>
    </location>
</feature>
<dbReference type="SUPFAM" id="SSF57667">
    <property type="entry name" value="beta-beta-alpha zinc fingers"/>
    <property type="match status" value="16"/>
</dbReference>
<proteinExistence type="inferred from homology"/>
<comment type="subcellular location">
    <subcellularLocation>
        <location evidence="2">Nucleus</location>
    </subcellularLocation>
</comment>
<feature type="domain" description="C2H2-type" evidence="14">
    <location>
        <begin position="1238"/>
        <end position="1265"/>
    </location>
</feature>
<dbReference type="FunFam" id="3.30.160.60:FF:000301">
    <property type="entry name" value="Zinc finger protein 236"/>
    <property type="match status" value="2"/>
</dbReference>
<organism evidence="15 16">
    <name type="scientific">Chiloscyllium punctatum</name>
    <name type="common">Brownbanded bambooshark</name>
    <name type="synonym">Hemiscyllium punctatum</name>
    <dbReference type="NCBI Taxonomy" id="137246"/>
    <lineage>
        <taxon>Eukaryota</taxon>
        <taxon>Metazoa</taxon>
        <taxon>Chordata</taxon>
        <taxon>Craniata</taxon>
        <taxon>Vertebrata</taxon>
        <taxon>Chondrichthyes</taxon>
        <taxon>Elasmobranchii</taxon>
        <taxon>Galeomorphii</taxon>
        <taxon>Galeoidea</taxon>
        <taxon>Orectolobiformes</taxon>
        <taxon>Hemiscylliidae</taxon>
        <taxon>Chiloscyllium</taxon>
    </lineage>
</organism>
<dbReference type="PROSITE" id="PS00028">
    <property type="entry name" value="ZINC_FINGER_C2H2_1"/>
    <property type="match status" value="30"/>
</dbReference>
<evidence type="ECO:0000259" key="14">
    <source>
        <dbReference type="PROSITE" id="PS50157"/>
    </source>
</evidence>
<feature type="domain" description="C2H2-type" evidence="14">
    <location>
        <begin position="741"/>
        <end position="768"/>
    </location>
</feature>
<evidence type="ECO:0000256" key="10">
    <source>
        <dbReference type="ARBA" id="ARBA00023163"/>
    </source>
</evidence>
<feature type="compositionally biased region" description="Polar residues" evidence="13">
    <location>
        <begin position="811"/>
        <end position="820"/>
    </location>
</feature>
<evidence type="ECO:0000256" key="11">
    <source>
        <dbReference type="ARBA" id="ARBA00023242"/>
    </source>
</evidence>
<dbReference type="FunFam" id="3.30.160.60:FF:000753">
    <property type="entry name" value="zinc finger protein 236 isoform X2"/>
    <property type="match status" value="1"/>
</dbReference>
<evidence type="ECO:0000256" key="9">
    <source>
        <dbReference type="ARBA" id="ARBA00023125"/>
    </source>
</evidence>
<dbReference type="Proteomes" id="UP000287033">
    <property type="component" value="Unassembled WGS sequence"/>
</dbReference>
<comment type="caution">
    <text evidence="15">The sequence shown here is derived from an EMBL/GenBank/DDBJ whole genome shotgun (WGS) entry which is preliminary data.</text>
</comment>
<accession>A0A401S032</accession>
<dbReference type="InterPro" id="IPR013087">
    <property type="entry name" value="Znf_C2H2_type"/>
</dbReference>
<evidence type="ECO:0000256" key="4">
    <source>
        <dbReference type="ARBA" id="ARBA00022723"/>
    </source>
</evidence>
<sequence length="1890" mass="209958">MPRGRPPKTTIKNSEADNLLQLNADNANGFLEPQESQYHGAHKCDVCFQTFPKYNQLQRHIREHEENDKPYRCDQCSTSFNMEINLILHKATHNAIDPTCPVCSKKFSRVASLKAHIMLHEKEENLICTECGDEFTLQSQLSRHLEEHRQELNGNRVHNCKICTKEFERLSQLREHMKSHYRVRSSLCTKQYKRHVDRSGFSHRCEHCGKTFQKPSQLIRHIRIHTGERPFKCSDCGKAFNQKGALQIHMIKHTGEKPHFCLFCPASFSQRGNLRAHIQRVHTEVKDGDQPAYQCEECSCVFRKLGSLNAHISRMHSDGSESSRVITDTAHSVLTAGSSPVTSAGGHQGAQAVTDVIQQLLELSEQVTGEGTQSQQPVQQITIEGSINQDILQQALENSGLTTIPIQAHQSDSGQQRSSLSRSQSQDVQTAPLQPTPSSTPQSHQQRMEKLSGKENVDVVKKMMMYPGSVRRVNGIRWHMCTYCTKEFKKPSDLVRHIRIHTHEKPYKCTQCFRAFAVKSTLTAHMKTHTGIKEFRCPMCAKMFSTQGSLKVHLRLHTGARPFDCPHCDKKFRTSGHRKSHIASHFKNLQLKKRFPRKPAKTRILKSSITLTDIPLQEPILITDSGLIQQTPRNSQLYSHYLANGIMSDGLGGDRPYKCAYCNKGFKKSSHLKQHIRSHTGEKPFKCSQCGRAFVSSGVLKSHIRTHSGLKAYKCLICDGTFTTNGSLKRHMSTHSEVRPFMCPYCQKTFKTSMNCKKHMKTHRYELAQQIQQQQQQQASLDDDGLVEPMEQQSDSTNGQTQAHLQPEELQPSSTVSNDQQTLLGLSQEQVVGSQQTGLGQQLADQQLVQDEDAFVTTQQNINQFDQQTITQQTFDQQSLAQGFTIADSFGQQGQFTAVQQLQDSSSLESQALTPSYHQQSLLHVPTTDSINVTTRLLHEPSSGNLHLQSHRSTFHSDSEDQVRRTYRCEFCTKGFKKSSHLKQHVRSHTGEKPFKCLQCSRCFVSSGVLKAHQRTHTGIKAFKCTVCDATFTTNGSLTRHMVIHTSLRPFKCPFCDDTFRTSLHCKRHMKIHQVTVGVGDEDDENLERPVVRRSRIGIITFTDEETAELAKTETRLDATVSEKVLVQSAAEKDRVSEIKDKSTEVEEEPKHANQCTFCTKSFKKPSDLVRHIRIHTGEKPFKCDECGKSFTVKSTLDCHLKTHTGQKHFKCHVCSSPFSTKGSLKVHMRLHTGAKPFKCPHCDVRFRTSGHRKSHIQSHFKPTPLPKKIRKPATRQTTESLQPVNLLTTANVYITNNGVLTSQFDQNLLQQGLVGQAILPVSVSAGGDLTLSLTDAGFATLEGIQLQLASANLVGQNVQISGIDPSNINNITLQIDSSILQQTLQQGNILPQQMTTETNLAQQAGTLQATDNTVPANVVIQPLSSLPMQPTVSSSTTMAMGSLTEQENVLTSSSGTQDVSQSPELASSSSGKQEMTLTINNSNLSQVLAQATNATCANPTGTPQEISLTISGQDIIQQHGSTGNGEMNGGIQLETSVNNQPSTATLTISNDQILNQGSSLNTTSANIPGLSSTANSLASSLTTSLSQTTVPTQNLEMSSANMGGDGSVTLTLTDTQSMLSAGLDTVTLNIAAQGQQFPTVVPEATLPGQTTSTHPQVILVSQAPQDSAGTQDETTSYQVTETTISFTEDSQTDDEGQINHCPNCSQSFSSGSMLRRHCREAHGEERIHICNVCSKAFKRAAHLKDHLQTHQPGPSPSSQKPKLYKCESCDKAFAKPSQLERHNRIHTGERPFQCNLCEKAFNQKNALQVHMKKHTGERPYKCDYCGISFTQKGNMKIHMKRAHGFPGGAQDTGSSQEQEGDDVSRGLDLVEVVPESTNEWHCRIANVFN</sequence>
<keyword evidence="16" id="KW-1185">Reference proteome</keyword>
<feature type="region of interest" description="Disordered" evidence="13">
    <location>
        <begin position="1843"/>
        <end position="1864"/>
    </location>
</feature>
<feature type="compositionally biased region" description="Low complexity" evidence="13">
    <location>
        <begin position="410"/>
        <end position="445"/>
    </location>
</feature>
<evidence type="ECO:0000256" key="6">
    <source>
        <dbReference type="ARBA" id="ARBA00022771"/>
    </source>
</evidence>
<dbReference type="PANTHER" id="PTHR24396">
    <property type="entry name" value="ZINC FINGER PROTEIN"/>
    <property type="match status" value="1"/>
</dbReference>
<dbReference type="FunFam" id="3.30.160.60:FF:000376">
    <property type="entry name" value="Zinc finger protein 236"/>
    <property type="match status" value="2"/>
</dbReference>
<feature type="region of interest" description="Disordered" evidence="13">
    <location>
        <begin position="409"/>
        <end position="456"/>
    </location>
</feature>
<comment type="similarity">
    <text evidence="3">Belongs to the krueppel C2H2-type zinc-finger protein family.</text>
</comment>
<feature type="domain" description="C2H2-type" evidence="14">
    <location>
        <begin position="158"/>
        <end position="185"/>
    </location>
</feature>
<keyword evidence="6 12" id="KW-0863">Zinc-finger</keyword>
<feature type="domain" description="C2H2-type" evidence="14">
    <location>
        <begin position="1729"/>
        <end position="1751"/>
    </location>
</feature>
<dbReference type="FunFam" id="3.30.160.60:FF:001017">
    <property type="entry name" value="Zinc finger protein 236 variant"/>
    <property type="match status" value="1"/>
</dbReference>
<feature type="region of interest" description="Disordered" evidence="13">
    <location>
        <begin position="1447"/>
        <end position="1474"/>
    </location>
</feature>
<keyword evidence="10" id="KW-0804">Transcription</keyword>
<evidence type="ECO:0000313" key="16">
    <source>
        <dbReference type="Proteomes" id="UP000287033"/>
    </source>
</evidence>
<feature type="domain" description="C2H2-type" evidence="14">
    <location>
        <begin position="203"/>
        <end position="230"/>
    </location>
</feature>
<dbReference type="GO" id="GO:0005634">
    <property type="term" value="C:nucleus"/>
    <property type="evidence" value="ECO:0007669"/>
    <property type="project" value="UniProtKB-SubCell"/>
</dbReference>
<dbReference type="FunFam" id="3.30.160.60:FF:001071">
    <property type="entry name" value="zinc finger protein 236"/>
    <property type="match status" value="1"/>
</dbReference>
<evidence type="ECO:0000256" key="3">
    <source>
        <dbReference type="ARBA" id="ARBA00006991"/>
    </source>
</evidence>
<dbReference type="SMART" id="SM00355">
    <property type="entry name" value="ZnF_C2H2"/>
    <property type="match status" value="30"/>
</dbReference>
<feature type="domain" description="C2H2-type" evidence="14">
    <location>
        <begin position="293"/>
        <end position="321"/>
    </location>
</feature>
<keyword evidence="5" id="KW-0677">Repeat</keyword>
<name>A0A401S032_CHIPU</name>
<feature type="domain" description="C2H2-type" evidence="14">
    <location>
        <begin position="259"/>
        <end position="287"/>
    </location>
</feature>
<feature type="domain" description="C2H2-type" evidence="14">
    <location>
        <begin position="231"/>
        <end position="258"/>
    </location>
</feature>
<evidence type="ECO:0000256" key="1">
    <source>
        <dbReference type="ARBA" id="ARBA00003767"/>
    </source>
</evidence>
<feature type="domain" description="C2H2-type" evidence="14">
    <location>
        <begin position="1765"/>
        <end position="1792"/>
    </location>
</feature>
<dbReference type="InterPro" id="IPR051643">
    <property type="entry name" value="Transcr_Reg_ZincFinger"/>
</dbReference>
<dbReference type="FunFam" id="3.30.160.60:FF:000385">
    <property type="entry name" value="Zinc finger protein 236 variant"/>
    <property type="match status" value="1"/>
</dbReference>
<feature type="domain" description="C2H2-type" evidence="14">
    <location>
        <begin position="42"/>
        <end position="70"/>
    </location>
</feature>
<dbReference type="FunFam" id="3.30.160.60:FF:000681">
    <property type="entry name" value="zinc finger protein 205 isoform X1"/>
    <property type="match status" value="1"/>
</dbReference>
<feature type="domain" description="C2H2-type" evidence="14">
    <location>
        <begin position="713"/>
        <end position="740"/>
    </location>
</feature>
<evidence type="ECO:0000256" key="12">
    <source>
        <dbReference type="PROSITE-ProRule" id="PRU00042"/>
    </source>
</evidence>
<dbReference type="Pfam" id="PF00096">
    <property type="entry name" value="zf-C2H2"/>
    <property type="match status" value="22"/>
</dbReference>
<dbReference type="FunFam" id="3.30.160.60:FF:001115">
    <property type="entry name" value="Zinc finger protein 236"/>
    <property type="match status" value="1"/>
</dbReference>
<gene>
    <name evidence="15" type="ORF">chiPu_0002169</name>
</gene>
<keyword evidence="4" id="KW-0479">Metal-binding</keyword>
<dbReference type="GO" id="GO:0000981">
    <property type="term" value="F:DNA-binding transcription factor activity, RNA polymerase II-specific"/>
    <property type="evidence" value="ECO:0007669"/>
    <property type="project" value="TreeGrafter"/>
</dbReference>
<dbReference type="FunFam" id="3.30.160.60:FF:000264">
    <property type="entry name" value="Zinc finger protein 236"/>
    <property type="match status" value="2"/>
</dbReference>
<feature type="domain" description="C2H2-type" evidence="14">
    <location>
        <begin position="657"/>
        <end position="684"/>
    </location>
</feature>
<feature type="region of interest" description="Disordered" evidence="13">
    <location>
        <begin position="788"/>
        <end position="820"/>
    </location>
</feature>
<dbReference type="Pfam" id="PF13912">
    <property type="entry name" value="zf-C2H2_6"/>
    <property type="match status" value="2"/>
</dbReference>
<feature type="domain" description="C2H2-type" evidence="14">
    <location>
        <begin position="967"/>
        <end position="994"/>
    </location>
</feature>
<feature type="domain" description="C2H2-type" evidence="14">
    <location>
        <begin position="71"/>
        <end position="98"/>
    </location>
</feature>
<evidence type="ECO:0000256" key="5">
    <source>
        <dbReference type="ARBA" id="ARBA00022737"/>
    </source>
</evidence>
<keyword evidence="8" id="KW-0805">Transcription regulation</keyword>
<feature type="domain" description="C2H2-type" evidence="14">
    <location>
        <begin position="1182"/>
        <end position="1209"/>
    </location>
</feature>
<dbReference type="Gene3D" id="3.30.160.60">
    <property type="entry name" value="Classic Zinc Finger"/>
    <property type="match status" value="25"/>
</dbReference>
<feature type="domain" description="C2H2-type" evidence="14">
    <location>
        <begin position="1700"/>
        <end position="1728"/>
    </location>
</feature>
<keyword evidence="9" id="KW-0238">DNA-binding</keyword>
<dbReference type="PROSITE" id="PS50157">
    <property type="entry name" value="ZINC_FINGER_C2H2_2"/>
    <property type="match status" value="30"/>
</dbReference>
<dbReference type="FunFam" id="3.30.160.60:FF:000308">
    <property type="entry name" value="zinc finger protein 236 isoform X1"/>
    <property type="match status" value="2"/>
</dbReference>
<feature type="domain" description="C2H2-type" evidence="14">
    <location>
        <begin position="507"/>
        <end position="534"/>
    </location>
</feature>
<dbReference type="PANTHER" id="PTHR24396:SF21">
    <property type="entry name" value="ZINC FINGER PROTEIN 236"/>
    <property type="match status" value="1"/>
</dbReference>
<evidence type="ECO:0000313" key="15">
    <source>
        <dbReference type="EMBL" id="GCC23771.1"/>
    </source>
</evidence>
<feature type="compositionally biased region" description="Polar residues" evidence="13">
    <location>
        <begin position="791"/>
        <end position="804"/>
    </location>
</feature>
<feature type="domain" description="C2H2-type" evidence="14">
    <location>
        <begin position="995"/>
        <end position="1022"/>
    </location>
</feature>
<dbReference type="STRING" id="137246.A0A401S032"/>
<dbReference type="GO" id="GO:0000978">
    <property type="term" value="F:RNA polymerase II cis-regulatory region sequence-specific DNA binding"/>
    <property type="evidence" value="ECO:0007669"/>
    <property type="project" value="TreeGrafter"/>
</dbReference>
<dbReference type="GO" id="GO:0008270">
    <property type="term" value="F:zinc ion binding"/>
    <property type="evidence" value="ECO:0007669"/>
    <property type="project" value="UniProtKB-KW"/>
</dbReference>
<comment type="function">
    <text evidence="1">May be involved in transcriptional regulation.</text>
</comment>
<feature type="domain" description="C2H2-type" evidence="14">
    <location>
        <begin position="126"/>
        <end position="153"/>
    </location>
</feature>
<evidence type="ECO:0000256" key="13">
    <source>
        <dbReference type="SAM" id="MobiDB-lite"/>
    </source>
</evidence>
<feature type="domain" description="C2H2-type" evidence="14">
    <location>
        <begin position="1051"/>
        <end position="1073"/>
    </location>
</feature>
<feature type="domain" description="C2H2-type" evidence="14">
    <location>
        <begin position="479"/>
        <end position="506"/>
    </location>
</feature>
<feature type="domain" description="C2H2-type" evidence="14">
    <location>
        <begin position="1023"/>
        <end position="1050"/>
    </location>
</feature>
<evidence type="ECO:0000256" key="8">
    <source>
        <dbReference type="ARBA" id="ARBA00023015"/>
    </source>
</evidence>
<feature type="domain" description="C2H2-type" evidence="14">
    <location>
        <begin position="1154"/>
        <end position="1181"/>
    </location>
</feature>
<evidence type="ECO:0000256" key="7">
    <source>
        <dbReference type="ARBA" id="ARBA00022833"/>
    </source>
</evidence>